<feature type="compositionally biased region" description="Low complexity" evidence="1">
    <location>
        <begin position="121"/>
        <end position="135"/>
    </location>
</feature>
<feature type="compositionally biased region" description="Basic residues" evidence="1">
    <location>
        <begin position="186"/>
        <end position="197"/>
    </location>
</feature>
<evidence type="ECO:0000256" key="1">
    <source>
        <dbReference type="SAM" id="MobiDB-lite"/>
    </source>
</evidence>
<evidence type="ECO:0000313" key="3">
    <source>
        <dbReference type="Proteomes" id="UP001148614"/>
    </source>
</evidence>
<evidence type="ECO:0000313" key="2">
    <source>
        <dbReference type="EMBL" id="KAJ3565756.1"/>
    </source>
</evidence>
<keyword evidence="3" id="KW-1185">Reference proteome</keyword>
<proteinExistence type="predicted"/>
<dbReference type="AlphaFoldDB" id="A0A9W8TKH3"/>
<dbReference type="Proteomes" id="UP001148614">
    <property type="component" value="Unassembled WGS sequence"/>
</dbReference>
<name>A0A9W8TKH3_9PEZI</name>
<comment type="caution">
    <text evidence="2">The sequence shown here is derived from an EMBL/GenBank/DDBJ whole genome shotgun (WGS) entry which is preliminary data.</text>
</comment>
<feature type="region of interest" description="Disordered" evidence="1">
    <location>
        <begin position="22"/>
        <end position="56"/>
    </location>
</feature>
<accession>A0A9W8TKH3</accession>
<feature type="region of interest" description="Disordered" evidence="1">
    <location>
        <begin position="177"/>
        <end position="215"/>
    </location>
</feature>
<protein>
    <submittedName>
        <fullName evidence="2">Uncharacterized protein</fullName>
    </submittedName>
</protein>
<feature type="region of interest" description="Disordered" evidence="1">
    <location>
        <begin position="118"/>
        <end position="152"/>
    </location>
</feature>
<sequence length="215" mass="23885">MTGRRCKTTLIPAPFFILTSSRSSHRTPEYESGSSASTTQSSCKSELGSESSEVPQEVWHETFPITPTSEPYLPLERYCYHLEPHEQLALGQITDRGSPTQLIELDKSLYATARVLPGCTSRSSAPSPSSSSSPGSEEDDVPYTFETDPLFKDSTEPQAALLEEQAKHLHKIAKLRRRLRAEGKGRMKKPARVRKRIRLSEKSTETGQGGARSFE</sequence>
<feature type="compositionally biased region" description="Low complexity" evidence="1">
    <location>
        <begin position="32"/>
        <end position="53"/>
    </location>
</feature>
<organism evidence="2 3">
    <name type="scientific">Xylaria arbuscula</name>
    <dbReference type="NCBI Taxonomy" id="114810"/>
    <lineage>
        <taxon>Eukaryota</taxon>
        <taxon>Fungi</taxon>
        <taxon>Dikarya</taxon>
        <taxon>Ascomycota</taxon>
        <taxon>Pezizomycotina</taxon>
        <taxon>Sordariomycetes</taxon>
        <taxon>Xylariomycetidae</taxon>
        <taxon>Xylariales</taxon>
        <taxon>Xylariaceae</taxon>
        <taxon>Xylaria</taxon>
    </lineage>
</organism>
<gene>
    <name evidence="2" type="ORF">NPX13_g7380</name>
</gene>
<dbReference type="VEuPathDB" id="FungiDB:F4678DRAFT_457503"/>
<reference evidence="2" key="1">
    <citation type="submission" date="2022-07" db="EMBL/GenBank/DDBJ databases">
        <title>Genome Sequence of Xylaria arbuscula.</title>
        <authorList>
            <person name="Buettner E."/>
        </authorList>
    </citation>
    <scope>NUCLEOTIDE SEQUENCE</scope>
    <source>
        <strain evidence="2">VT107</strain>
    </source>
</reference>
<dbReference type="EMBL" id="JANPWZ010001444">
    <property type="protein sequence ID" value="KAJ3565756.1"/>
    <property type="molecule type" value="Genomic_DNA"/>
</dbReference>